<feature type="region of interest" description="Disordered" evidence="12">
    <location>
        <begin position="603"/>
        <end position="760"/>
    </location>
</feature>
<keyword evidence="6" id="KW-0677">Repeat</keyword>
<dbReference type="AlphaFoldDB" id="A0A8J2NXR7"/>
<evidence type="ECO:0000256" key="3">
    <source>
        <dbReference type="ARBA" id="ARBA00022490"/>
    </source>
</evidence>
<dbReference type="OrthoDB" id="366230at2759"/>
<comment type="similarity">
    <text evidence="2">Belongs to the dynein intermediate chain family.</text>
</comment>
<dbReference type="GO" id="GO:0005874">
    <property type="term" value="C:microtubule"/>
    <property type="evidence" value="ECO:0007669"/>
    <property type="project" value="UniProtKB-KW"/>
</dbReference>
<dbReference type="EMBL" id="CAJVCH010052705">
    <property type="protein sequence ID" value="CAG7718335.1"/>
    <property type="molecule type" value="Genomic_DNA"/>
</dbReference>
<keyword evidence="11" id="KW-0966">Cell projection</keyword>
<feature type="compositionally biased region" description="Basic and acidic residues" evidence="12">
    <location>
        <begin position="530"/>
        <end position="560"/>
    </location>
</feature>
<evidence type="ECO:0000256" key="11">
    <source>
        <dbReference type="ARBA" id="ARBA00023273"/>
    </source>
</evidence>
<evidence type="ECO:0000313" key="13">
    <source>
        <dbReference type="EMBL" id="CAG7718335.1"/>
    </source>
</evidence>
<feature type="compositionally biased region" description="Basic and acidic residues" evidence="12">
    <location>
        <begin position="609"/>
        <end position="621"/>
    </location>
</feature>
<keyword evidence="10" id="KW-0206">Cytoskeleton</keyword>
<feature type="compositionally biased region" description="Pro residues" evidence="12">
    <location>
        <begin position="669"/>
        <end position="727"/>
    </location>
</feature>
<gene>
    <name evidence="13" type="ORF">AFUS01_LOCUS7731</name>
</gene>
<evidence type="ECO:0000256" key="8">
    <source>
        <dbReference type="ARBA" id="ARBA00023069"/>
    </source>
</evidence>
<keyword evidence="9" id="KW-0505">Motor protein</keyword>
<comment type="subcellular location">
    <subcellularLocation>
        <location evidence="1">Cytoplasm</location>
        <location evidence="1">Cytoskeleton</location>
        <location evidence="1">Cilium axoneme</location>
    </subcellularLocation>
</comment>
<feature type="region of interest" description="Disordered" evidence="12">
    <location>
        <begin position="530"/>
        <end position="569"/>
    </location>
</feature>
<evidence type="ECO:0008006" key="15">
    <source>
        <dbReference type="Google" id="ProtNLM"/>
    </source>
</evidence>
<evidence type="ECO:0000313" key="14">
    <source>
        <dbReference type="Proteomes" id="UP000708208"/>
    </source>
</evidence>
<keyword evidence="8" id="KW-0969">Cilium</keyword>
<dbReference type="Proteomes" id="UP000708208">
    <property type="component" value="Unassembled WGS sequence"/>
</dbReference>
<dbReference type="SMART" id="SM00320">
    <property type="entry name" value="WD40"/>
    <property type="match status" value="4"/>
</dbReference>
<reference evidence="13" key="1">
    <citation type="submission" date="2021-06" db="EMBL/GenBank/DDBJ databases">
        <authorList>
            <person name="Hodson N. C."/>
            <person name="Mongue J. A."/>
            <person name="Jaron S. K."/>
        </authorList>
    </citation>
    <scope>NUCLEOTIDE SEQUENCE</scope>
</reference>
<keyword evidence="5" id="KW-0493">Microtubule</keyword>
<evidence type="ECO:0000256" key="1">
    <source>
        <dbReference type="ARBA" id="ARBA00004430"/>
    </source>
</evidence>
<name>A0A8J2NXR7_9HEXA</name>
<evidence type="ECO:0000256" key="5">
    <source>
        <dbReference type="ARBA" id="ARBA00022701"/>
    </source>
</evidence>
<comment type="caution">
    <text evidence="13">The sequence shown here is derived from an EMBL/GenBank/DDBJ whole genome shotgun (WGS) entry which is preliminary data.</text>
</comment>
<dbReference type="PANTHER" id="PTHR12442">
    <property type="entry name" value="DYNEIN INTERMEDIATE CHAIN"/>
    <property type="match status" value="1"/>
</dbReference>
<protein>
    <recommendedName>
        <fullName evidence="15">Dynein intermediate chain 3, ciliary</fullName>
    </recommendedName>
</protein>
<dbReference type="InterPro" id="IPR001680">
    <property type="entry name" value="WD40_rpt"/>
</dbReference>
<keyword evidence="3" id="KW-0963">Cytoplasm</keyword>
<dbReference type="InterPro" id="IPR050687">
    <property type="entry name" value="Dynein_IC"/>
</dbReference>
<dbReference type="GO" id="GO:0045504">
    <property type="term" value="F:dynein heavy chain binding"/>
    <property type="evidence" value="ECO:0007669"/>
    <property type="project" value="TreeGrafter"/>
</dbReference>
<keyword evidence="7" id="KW-0243">Dynein</keyword>
<proteinExistence type="inferred from homology"/>
<dbReference type="GO" id="GO:0003341">
    <property type="term" value="P:cilium movement"/>
    <property type="evidence" value="ECO:0007669"/>
    <property type="project" value="TreeGrafter"/>
</dbReference>
<keyword evidence="4" id="KW-0853">WD repeat</keyword>
<feature type="compositionally biased region" description="Acidic residues" evidence="12">
    <location>
        <begin position="733"/>
        <end position="746"/>
    </location>
</feature>
<organism evidence="13 14">
    <name type="scientific">Allacma fusca</name>
    <dbReference type="NCBI Taxonomy" id="39272"/>
    <lineage>
        <taxon>Eukaryota</taxon>
        <taxon>Metazoa</taxon>
        <taxon>Ecdysozoa</taxon>
        <taxon>Arthropoda</taxon>
        <taxon>Hexapoda</taxon>
        <taxon>Collembola</taxon>
        <taxon>Symphypleona</taxon>
        <taxon>Sminthuridae</taxon>
        <taxon>Allacma</taxon>
    </lineage>
</organism>
<evidence type="ECO:0000256" key="9">
    <source>
        <dbReference type="ARBA" id="ARBA00023175"/>
    </source>
</evidence>
<evidence type="ECO:0000256" key="2">
    <source>
        <dbReference type="ARBA" id="ARBA00011059"/>
    </source>
</evidence>
<evidence type="ECO:0000256" key="6">
    <source>
        <dbReference type="ARBA" id="ARBA00022737"/>
    </source>
</evidence>
<feature type="compositionally biased region" description="Basic and acidic residues" evidence="12">
    <location>
        <begin position="648"/>
        <end position="660"/>
    </location>
</feature>
<evidence type="ECO:0000256" key="12">
    <source>
        <dbReference type="SAM" id="MobiDB-lite"/>
    </source>
</evidence>
<evidence type="ECO:0000256" key="10">
    <source>
        <dbReference type="ARBA" id="ARBA00023212"/>
    </source>
</evidence>
<evidence type="ECO:0000256" key="7">
    <source>
        <dbReference type="ARBA" id="ARBA00023017"/>
    </source>
</evidence>
<accession>A0A8J2NXR7</accession>
<sequence>MAKEGPELIYPYIKFRKDFGRQCQFLEDHGRTHINIFPNKNFKKKVRRLGLVDKEVQAVPQPAETEMNTIRAIYQDAGLYHDEGGWPKDVDLNEPDMVSRYRKKLEKDDQYLTSMLEMTTITERLIKQNNALDIYGEFFGDPWKDPDTHKQPPYAHVIEVYRDFCATRRPVSRITWAPDNVGRVGICHCPLEFDSKLRQQPTEAFLWDLENSSRPEGLCRAGTHIVDMRYNPKDMHRIIGGCFDGSVCVWDARVGANAVDTSPFDCSHGDVCTGVMWINSKTGTEFFSTGLDGQVIWWDDRKLNEVLETTWLDPEKGQCRPDHALGASILEYEHTLPTKFMVGTETGQVMIMMRKGKTPNDKLVHVYKAHHGPIRGLQRNPTFIKNFLTVGDHTCRIFAEDCRESSILWTAPKNSLYSHGAWIPTRASSFCCCRLDGNLDFWDMLMDPVRPHLVTRVCDDSLTTIAPSDNGKFVAVGTDQGYMSLVRLAETMTTSEKIDKPVLAAVFERESRREKVLEQRNREIRLRKRDKEKVEAEKQRLEEARKKQREDAEAQEKETGQKVPLPDLTGGKKFDIVYETKTDPIIQAEREFFQTLRQEMESAGVNAFPDKKQVDKTEGSQEKSNPSQLTLDLDNIDLSGLLDDDETGDKKGSKGSDGKSIESAVIPEVAPPPKEQAPAAAQPPPVTPPPPPPPAVAQPPPESPPPPEEQPSAESPPPPEEQPPSEPPAAEASEPEDNEGELEESDTASGNPPEDAEGEE</sequence>
<dbReference type="PANTHER" id="PTHR12442:SF7">
    <property type="entry name" value="DYNEIN AXONEMAL INTERMEDIATE CHAIN 2"/>
    <property type="match status" value="1"/>
</dbReference>
<evidence type="ECO:0000256" key="4">
    <source>
        <dbReference type="ARBA" id="ARBA00022574"/>
    </source>
</evidence>
<dbReference type="GO" id="GO:0036158">
    <property type="term" value="P:outer dynein arm assembly"/>
    <property type="evidence" value="ECO:0007669"/>
    <property type="project" value="TreeGrafter"/>
</dbReference>
<dbReference type="GO" id="GO:0036157">
    <property type="term" value="C:outer dynein arm"/>
    <property type="evidence" value="ECO:0007669"/>
    <property type="project" value="TreeGrafter"/>
</dbReference>
<keyword evidence="14" id="KW-1185">Reference proteome</keyword>
<dbReference type="GO" id="GO:0045503">
    <property type="term" value="F:dynein light chain binding"/>
    <property type="evidence" value="ECO:0007669"/>
    <property type="project" value="TreeGrafter"/>
</dbReference>